<dbReference type="Gene3D" id="2.40.170.20">
    <property type="entry name" value="TonB-dependent receptor, beta-barrel domain"/>
    <property type="match status" value="1"/>
</dbReference>
<dbReference type="SUPFAM" id="SSF56935">
    <property type="entry name" value="Porins"/>
    <property type="match status" value="1"/>
</dbReference>
<evidence type="ECO:0000256" key="3">
    <source>
        <dbReference type="ARBA" id="ARBA00023237"/>
    </source>
</evidence>
<proteinExistence type="predicted"/>
<keyword evidence="2" id="KW-0472">Membrane</keyword>
<dbReference type="GO" id="GO:0009279">
    <property type="term" value="C:cell outer membrane"/>
    <property type="evidence" value="ECO:0007669"/>
    <property type="project" value="UniProtKB-SubCell"/>
</dbReference>
<gene>
    <name evidence="5" type="ORF">E1J38_009260</name>
</gene>
<keyword evidence="3" id="KW-0998">Cell outer membrane</keyword>
<keyword evidence="5" id="KW-0675">Receptor</keyword>
<dbReference type="Proteomes" id="UP000295814">
    <property type="component" value="Unassembled WGS sequence"/>
</dbReference>
<dbReference type="InterPro" id="IPR008969">
    <property type="entry name" value="CarboxyPept-like_regulatory"/>
</dbReference>
<organism evidence="5 6">
    <name type="scientific">Seonamhaeicola sediminis</name>
    <dbReference type="NCBI Taxonomy" id="2528206"/>
    <lineage>
        <taxon>Bacteria</taxon>
        <taxon>Pseudomonadati</taxon>
        <taxon>Bacteroidota</taxon>
        <taxon>Flavobacteriia</taxon>
        <taxon>Flavobacteriales</taxon>
        <taxon>Flavobacteriaceae</taxon>
    </lineage>
</organism>
<reference evidence="5 6" key="2">
    <citation type="submission" date="2019-07" db="EMBL/GenBank/DDBJ databases">
        <title>Seonamhaeicola sp. W255 draft genome.</title>
        <authorList>
            <person name="Zhang X.-Y."/>
            <person name="Zhang R."/>
            <person name="Zhong Y.-L."/>
            <person name="Du Z.-J."/>
        </authorList>
    </citation>
    <scope>NUCLEOTIDE SEQUENCE [LARGE SCALE GENOMIC DNA]</scope>
    <source>
        <strain evidence="5 6">W255</strain>
    </source>
</reference>
<evidence type="ECO:0000256" key="1">
    <source>
        <dbReference type="ARBA" id="ARBA00004442"/>
    </source>
</evidence>
<dbReference type="Pfam" id="PF14905">
    <property type="entry name" value="OMP_b-brl_3"/>
    <property type="match status" value="1"/>
</dbReference>
<protein>
    <submittedName>
        <fullName evidence="5">TonB-dependent receptor</fullName>
    </submittedName>
</protein>
<feature type="domain" description="Outer membrane protein beta-barrel" evidence="4">
    <location>
        <begin position="373"/>
        <end position="780"/>
    </location>
</feature>
<reference evidence="5 6" key="1">
    <citation type="submission" date="2019-03" db="EMBL/GenBank/DDBJ databases">
        <authorList>
            <person name="Zhong Y.L."/>
        </authorList>
    </citation>
    <scope>NUCLEOTIDE SEQUENCE [LARGE SCALE GENOMIC DNA]</scope>
    <source>
        <strain evidence="5 6">W255</strain>
    </source>
</reference>
<dbReference type="EMBL" id="SMZJ02000004">
    <property type="protein sequence ID" value="TWO33037.1"/>
    <property type="molecule type" value="Genomic_DNA"/>
</dbReference>
<dbReference type="OrthoDB" id="8764943at2"/>
<evidence type="ECO:0000313" key="5">
    <source>
        <dbReference type="EMBL" id="TWO33037.1"/>
    </source>
</evidence>
<keyword evidence="6" id="KW-1185">Reference proteome</keyword>
<comment type="subcellular location">
    <subcellularLocation>
        <location evidence="1">Cell outer membrane</location>
    </subcellularLocation>
</comment>
<dbReference type="InterPro" id="IPR041700">
    <property type="entry name" value="OMP_b-brl_3"/>
</dbReference>
<dbReference type="RefSeq" id="WP_133356618.1">
    <property type="nucleotide sequence ID" value="NZ_SMZJ02000004.1"/>
</dbReference>
<dbReference type="InterPro" id="IPR036942">
    <property type="entry name" value="Beta-barrel_TonB_sf"/>
</dbReference>
<name>A0A562YEG3_9FLAO</name>
<accession>A0A562YEG3</accession>
<dbReference type="Gene3D" id="2.60.40.1120">
    <property type="entry name" value="Carboxypeptidase-like, regulatory domain"/>
    <property type="match status" value="1"/>
</dbReference>
<dbReference type="PANTHER" id="PTHR40980">
    <property type="entry name" value="PLUG DOMAIN-CONTAINING PROTEIN"/>
    <property type="match status" value="1"/>
</dbReference>
<evidence type="ECO:0000313" key="6">
    <source>
        <dbReference type="Proteomes" id="UP000295814"/>
    </source>
</evidence>
<comment type="caution">
    <text evidence="5">The sequence shown here is derived from an EMBL/GenBank/DDBJ whole genome shotgun (WGS) entry which is preliminary data.</text>
</comment>
<evidence type="ECO:0000256" key="2">
    <source>
        <dbReference type="ARBA" id="ARBA00023136"/>
    </source>
</evidence>
<sequence>MQKRFLALIFFTFSYICFSQDLVIQGRVQDEKSLPVAFANVVVFNNGAFVNGTTTNDNGYFQIENLNASNYILKVSFLGYESVELPISLTSDITVENIILKEIIEALDGVIVIAKKPTVKRMVDRIVFNVENSTLSNNNVLDVLKQTPGVLVHDGNITVKNATPVVYINDRRVHLSIEEVQQLLQGTPAENIKSIEVITNPPARYEAEGGAVLNIVTSKNIVAGYHGSIFGNFKQGSEFPKYSYGTSHFFKTKKLSTYINFSDNPRKDFTGNDEFVNFFNNNQVTSRWESFSSRIRENSKQNINTTIDYEIDQKNSLSFTSNMLISPRRATKTSEISETNVYGLDKLLDSIFKTNNSLRDETFNFAFDLDYVHNFDRKGEKLSVNGHHTYYDFSSFQNVDTDYLFADESLIRENRFQTFSSQTVKLFTGQIDYTLPINESSNFETGAKVSNINSESILNQFTFDNGIRQEDTLNSDTFLYDETNYAIYGSFGKTWDKWDLKLGLRTEYTNIKGNSILNNQVNNNDYIKFFPTFYLQHKVDDKNEVYFNYKKRIFRPRYNQLNPFKYFLNDNAYITGNPSLKPQIDDVFTFGYSVNKDFTFELYYRYEKDPALEIVFQDNIDKKLKYVNTNIDSSISYGLDFIAYTNILTNWSFSTLSSIYYTNEQFFALESNNELTNNNRWAVFIQIANYFTFLKDRSLLLNISMIYTSRDSQGASVVSDRSGVDLSIRKNLIKNKASLSIGITDIFNGLNYNKSTKYLNQDILRETTLENRMLTFGFNYKFGNTKLQNNNKTIDLEERDRLND</sequence>
<evidence type="ECO:0000259" key="4">
    <source>
        <dbReference type="Pfam" id="PF14905"/>
    </source>
</evidence>
<dbReference type="AlphaFoldDB" id="A0A562YEG3"/>
<dbReference type="PANTHER" id="PTHR40980:SF4">
    <property type="entry name" value="TONB-DEPENDENT RECEPTOR-LIKE BETA-BARREL DOMAIN-CONTAINING PROTEIN"/>
    <property type="match status" value="1"/>
</dbReference>
<dbReference type="SUPFAM" id="SSF49464">
    <property type="entry name" value="Carboxypeptidase regulatory domain-like"/>
    <property type="match status" value="1"/>
</dbReference>
<dbReference type="Pfam" id="PF13715">
    <property type="entry name" value="CarbopepD_reg_2"/>
    <property type="match status" value="1"/>
</dbReference>